<dbReference type="SUPFAM" id="SSF52172">
    <property type="entry name" value="CheY-like"/>
    <property type="match status" value="1"/>
</dbReference>
<dbReference type="PANTHER" id="PTHR43065">
    <property type="entry name" value="SENSOR HISTIDINE KINASE"/>
    <property type="match status" value="1"/>
</dbReference>
<dbReference type="Pfam" id="PF00989">
    <property type="entry name" value="PAS"/>
    <property type="match status" value="1"/>
</dbReference>
<dbReference type="SMART" id="SM00448">
    <property type="entry name" value="REC"/>
    <property type="match status" value="1"/>
</dbReference>
<keyword evidence="16" id="KW-1185">Reference proteome</keyword>
<protein>
    <recommendedName>
        <fullName evidence="2">histidine kinase</fullName>
        <ecNumber evidence="2">2.7.13.3</ecNumber>
    </recommendedName>
</protein>
<evidence type="ECO:0000256" key="4">
    <source>
        <dbReference type="ARBA" id="ARBA00022679"/>
    </source>
</evidence>
<proteinExistence type="predicted"/>
<evidence type="ECO:0000256" key="1">
    <source>
        <dbReference type="ARBA" id="ARBA00000085"/>
    </source>
</evidence>
<feature type="domain" description="PAC" evidence="14">
    <location>
        <begin position="95"/>
        <end position="145"/>
    </location>
</feature>
<evidence type="ECO:0000256" key="8">
    <source>
        <dbReference type="ARBA" id="ARBA00023012"/>
    </source>
</evidence>
<evidence type="ECO:0000256" key="10">
    <source>
        <dbReference type="SAM" id="Coils"/>
    </source>
</evidence>
<dbReference type="InterPro" id="IPR035965">
    <property type="entry name" value="PAS-like_dom_sf"/>
</dbReference>
<dbReference type="SUPFAM" id="SSF55874">
    <property type="entry name" value="ATPase domain of HSP90 chaperone/DNA topoisomerase II/histidine kinase"/>
    <property type="match status" value="1"/>
</dbReference>
<comment type="catalytic activity">
    <reaction evidence="1">
        <text>ATP + protein L-histidine = ADP + protein N-phospho-L-histidine.</text>
        <dbReference type="EC" id="2.7.13.3"/>
    </reaction>
</comment>
<dbReference type="CDD" id="cd16919">
    <property type="entry name" value="HATPase_CckA-like"/>
    <property type="match status" value="1"/>
</dbReference>
<dbReference type="SMART" id="SM00388">
    <property type="entry name" value="HisKA"/>
    <property type="match status" value="1"/>
</dbReference>
<feature type="modified residue" description="4-aspartylphosphate" evidence="9">
    <location>
        <position position="480"/>
    </location>
</feature>
<dbReference type="InterPro" id="IPR003594">
    <property type="entry name" value="HATPase_dom"/>
</dbReference>
<evidence type="ECO:0000256" key="6">
    <source>
        <dbReference type="ARBA" id="ARBA00022777"/>
    </source>
</evidence>
<dbReference type="PRINTS" id="PR00344">
    <property type="entry name" value="BCTRLSENSOR"/>
</dbReference>
<feature type="domain" description="Response regulatory" evidence="12">
    <location>
        <begin position="430"/>
        <end position="545"/>
    </location>
</feature>
<comment type="caution">
    <text evidence="15">The sequence shown here is derived from an EMBL/GenBank/DDBJ whole genome shotgun (WGS) entry which is preliminary data.</text>
</comment>
<dbReference type="PANTHER" id="PTHR43065:SF46">
    <property type="entry name" value="C4-DICARBOXYLATE TRANSPORT SENSOR PROTEIN DCTB"/>
    <property type="match status" value="1"/>
</dbReference>
<dbReference type="InterPro" id="IPR001789">
    <property type="entry name" value="Sig_transdc_resp-reg_receiver"/>
</dbReference>
<dbReference type="Gene3D" id="3.30.565.10">
    <property type="entry name" value="Histidine kinase-like ATPase, C-terminal domain"/>
    <property type="match status" value="1"/>
</dbReference>
<evidence type="ECO:0000259" key="12">
    <source>
        <dbReference type="PROSITE" id="PS50110"/>
    </source>
</evidence>
<feature type="coiled-coil region" evidence="10">
    <location>
        <begin position="136"/>
        <end position="174"/>
    </location>
</feature>
<dbReference type="PROSITE" id="PS50112">
    <property type="entry name" value="PAS"/>
    <property type="match status" value="1"/>
</dbReference>
<reference evidence="15 16" key="1">
    <citation type="journal article" date="2020" name="Arch. Microbiol.">
        <title>Bradyrhizobium campsiandrae sp. nov., a nitrogen-fixing bacterial strain isolated from a native leguminous tree from the Amazon adapted to flooded conditions.</title>
        <authorList>
            <person name="Cabral Michel D."/>
            <person name="Martins da Costa E."/>
            <person name="Azarias Guimaraes A."/>
            <person name="Soares de Carvalho T."/>
            <person name="Santos de Castro Caputo P."/>
            <person name="Willems A."/>
            <person name="de Souza Moreira F.M."/>
        </authorList>
    </citation>
    <scope>NUCLEOTIDE SEQUENCE [LARGE SCALE GENOMIC DNA]</scope>
    <source>
        <strain evidence="16">INPA 384B</strain>
    </source>
</reference>
<dbReference type="PROSITE" id="PS50109">
    <property type="entry name" value="HIS_KIN"/>
    <property type="match status" value="1"/>
</dbReference>
<dbReference type="SMART" id="SM00091">
    <property type="entry name" value="PAS"/>
    <property type="match status" value="1"/>
</dbReference>
<dbReference type="Gene3D" id="1.10.287.130">
    <property type="match status" value="1"/>
</dbReference>
<evidence type="ECO:0000256" key="2">
    <source>
        <dbReference type="ARBA" id="ARBA00012438"/>
    </source>
</evidence>
<dbReference type="PROSITE" id="PS50113">
    <property type="entry name" value="PAC"/>
    <property type="match status" value="1"/>
</dbReference>
<dbReference type="InterPro" id="IPR005467">
    <property type="entry name" value="His_kinase_dom"/>
</dbReference>
<feature type="domain" description="Histidine kinase" evidence="11">
    <location>
        <begin position="183"/>
        <end position="407"/>
    </location>
</feature>
<dbReference type="InterPro" id="IPR003661">
    <property type="entry name" value="HisK_dim/P_dom"/>
</dbReference>
<evidence type="ECO:0000256" key="9">
    <source>
        <dbReference type="PROSITE-ProRule" id="PRU00169"/>
    </source>
</evidence>
<dbReference type="PROSITE" id="PS50110">
    <property type="entry name" value="RESPONSE_REGULATORY"/>
    <property type="match status" value="1"/>
</dbReference>
<keyword evidence="8" id="KW-0902">Two-component regulatory system</keyword>
<dbReference type="InterPro" id="IPR013767">
    <property type="entry name" value="PAS_fold"/>
</dbReference>
<gene>
    <name evidence="15" type="ORF">HA482_03890</name>
</gene>
<dbReference type="SUPFAM" id="SSF55785">
    <property type="entry name" value="PYP-like sensor domain (PAS domain)"/>
    <property type="match status" value="1"/>
</dbReference>
<dbReference type="InterPro" id="IPR000014">
    <property type="entry name" value="PAS"/>
</dbReference>
<evidence type="ECO:0000256" key="3">
    <source>
        <dbReference type="ARBA" id="ARBA00022553"/>
    </source>
</evidence>
<organism evidence="15 16">
    <name type="scientific">Bradyrhizobium campsiandrae</name>
    <dbReference type="NCBI Taxonomy" id="1729892"/>
    <lineage>
        <taxon>Bacteria</taxon>
        <taxon>Pseudomonadati</taxon>
        <taxon>Pseudomonadota</taxon>
        <taxon>Alphaproteobacteria</taxon>
        <taxon>Hyphomicrobiales</taxon>
        <taxon>Nitrobacteraceae</taxon>
        <taxon>Bradyrhizobium</taxon>
    </lineage>
</organism>
<dbReference type="EMBL" id="JAATTO010000004">
    <property type="protein sequence ID" value="MBC9977361.1"/>
    <property type="molecule type" value="Genomic_DNA"/>
</dbReference>
<evidence type="ECO:0000259" key="11">
    <source>
        <dbReference type="PROSITE" id="PS50109"/>
    </source>
</evidence>
<dbReference type="InterPro" id="IPR011006">
    <property type="entry name" value="CheY-like_superfamily"/>
</dbReference>
<dbReference type="CDD" id="cd00130">
    <property type="entry name" value="PAS"/>
    <property type="match status" value="1"/>
</dbReference>
<evidence type="ECO:0000313" key="15">
    <source>
        <dbReference type="EMBL" id="MBC9977361.1"/>
    </source>
</evidence>
<dbReference type="InterPro" id="IPR036890">
    <property type="entry name" value="HATPase_C_sf"/>
</dbReference>
<evidence type="ECO:0000259" key="13">
    <source>
        <dbReference type="PROSITE" id="PS50112"/>
    </source>
</evidence>
<dbReference type="NCBIfam" id="TIGR00229">
    <property type="entry name" value="sensory_box"/>
    <property type="match status" value="1"/>
</dbReference>
<keyword evidence="3 9" id="KW-0597">Phosphoprotein</keyword>
<dbReference type="Gene3D" id="3.40.50.2300">
    <property type="match status" value="1"/>
</dbReference>
<dbReference type="Pfam" id="PF00072">
    <property type="entry name" value="Response_reg"/>
    <property type="match status" value="1"/>
</dbReference>
<keyword evidence="5" id="KW-0547">Nucleotide-binding</keyword>
<evidence type="ECO:0000256" key="7">
    <source>
        <dbReference type="ARBA" id="ARBA00022840"/>
    </source>
</evidence>
<name>A0ABR7U0Q4_9BRAD</name>
<feature type="domain" description="PAS" evidence="13">
    <location>
        <begin position="18"/>
        <end position="71"/>
    </location>
</feature>
<keyword evidence="6" id="KW-0418">Kinase</keyword>
<keyword evidence="10" id="KW-0175">Coiled coil</keyword>
<dbReference type="SUPFAM" id="SSF47384">
    <property type="entry name" value="Homodimeric domain of signal transducing histidine kinase"/>
    <property type="match status" value="1"/>
</dbReference>
<evidence type="ECO:0000313" key="16">
    <source>
        <dbReference type="Proteomes" id="UP000639516"/>
    </source>
</evidence>
<keyword evidence="7" id="KW-0067">ATP-binding</keyword>
<dbReference type="SMART" id="SM00387">
    <property type="entry name" value="HATPase_c"/>
    <property type="match status" value="1"/>
</dbReference>
<dbReference type="Gene3D" id="3.30.450.20">
    <property type="entry name" value="PAS domain"/>
    <property type="match status" value="1"/>
</dbReference>
<dbReference type="Proteomes" id="UP000639516">
    <property type="component" value="Unassembled WGS sequence"/>
</dbReference>
<dbReference type="InterPro" id="IPR004358">
    <property type="entry name" value="Sig_transdc_His_kin-like_C"/>
</dbReference>
<dbReference type="InterPro" id="IPR036097">
    <property type="entry name" value="HisK_dim/P_sf"/>
</dbReference>
<dbReference type="Pfam" id="PF02518">
    <property type="entry name" value="HATPase_c"/>
    <property type="match status" value="1"/>
</dbReference>
<accession>A0ABR7U0Q4</accession>
<keyword evidence="4" id="KW-0808">Transferase</keyword>
<evidence type="ECO:0000259" key="14">
    <source>
        <dbReference type="PROSITE" id="PS50113"/>
    </source>
</evidence>
<evidence type="ECO:0000256" key="5">
    <source>
        <dbReference type="ARBA" id="ARBA00022741"/>
    </source>
</evidence>
<dbReference type="EC" id="2.7.13.3" evidence="2"/>
<sequence length="558" mass="61325">MAFRAVERTRYEAALQKSEQRFRQVVEHSPNAKVLVGTDGRIHLVNAQTEALFGWSRQELLGEAVEMLVPERFRSGHPHHRSAFLQQPVSRPMGAGRDLYGLRKDGSEFPIEIGLNPIETDEGLFILSAIIDISDRKQIEERLERLVEARTAELQDQIEQRRRAEDTLRQSQKMDAIGKLTGGVAHDFNNMLAIVIGSLDIALRRLATEPEKATACIENAQEGARRAAILTARLLAFSRQQPLEPESVDANKLVGGMSEMLRRTIGEDLRVEAVLAGGLWRTYADASQLENALLNLCVNARDAMPDGGRLTIETSNTHLDEAYAGQHAEVTAGQYVLIAVTDTGTGMPPEVIERAFDPFYTTKGAGRGTGLGLSQVYGFVKQSGGHVKIYSEPGQGTTVKIYLPRFMGQASSSPVRGSTEPRPAGMVNEIILVVEDEAGVRHMSVDALRELGYTVIQAENAAQALQLLDLQPSVSLLFTDIVMPDMNGRRLADEALERRPDLKILFTTGYTRNAVIHNGTLDPGVAFLPKPFSLDALARKVRQVLDGNGANRPRGHRS</sequence>
<dbReference type="InterPro" id="IPR000700">
    <property type="entry name" value="PAS-assoc_C"/>
</dbReference>